<name>A0A9J6H192_HAELO</name>
<evidence type="ECO:0000313" key="4">
    <source>
        <dbReference type="EMBL" id="KAH9384487.1"/>
    </source>
</evidence>
<dbReference type="SUPFAM" id="SSF57756">
    <property type="entry name" value="Retrovirus zinc finger-like domains"/>
    <property type="match status" value="1"/>
</dbReference>
<proteinExistence type="predicted"/>
<dbReference type="Proteomes" id="UP000821853">
    <property type="component" value="Unassembled WGS sequence"/>
</dbReference>
<dbReference type="GO" id="GO:0008270">
    <property type="term" value="F:zinc ion binding"/>
    <property type="evidence" value="ECO:0007669"/>
    <property type="project" value="UniProtKB-KW"/>
</dbReference>
<keyword evidence="1" id="KW-0863">Zinc-finger</keyword>
<feature type="region of interest" description="Disordered" evidence="2">
    <location>
        <begin position="314"/>
        <end position="336"/>
    </location>
</feature>
<dbReference type="SMART" id="SM00343">
    <property type="entry name" value="ZnF_C2HC"/>
    <property type="match status" value="1"/>
</dbReference>
<keyword evidence="5" id="KW-1185">Reference proteome</keyword>
<protein>
    <recommendedName>
        <fullName evidence="3">CCHC-type domain-containing protein</fullName>
    </recommendedName>
</protein>
<dbReference type="InterPro" id="IPR001878">
    <property type="entry name" value="Znf_CCHC"/>
</dbReference>
<evidence type="ECO:0000259" key="3">
    <source>
        <dbReference type="PROSITE" id="PS50158"/>
    </source>
</evidence>
<dbReference type="GO" id="GO:0003676">
    <property type="term" value="F:nucleic acid binding"/>
    <property type="evidence" value="ECO:0007669"/>
    <property type="project" value="InterPro"/>
</dbReference>
<sequence>MRLGLNVGTISNSDDSGSRRAKRALDGRSKRSKRGLLNGICGSSELVSLVEKLLDRRSADFSTESGSLLNGNGWSSDPEKENAAGAAWIRIATSTDPAHHHKHRIMQVSASFDLGVWLTMSSKGYCLRSRQKMDKSQALSDGQMELEVNVETASGSGRSAVMSVADEMGLLRLKLKIAEAELPKERLRSESSAPASPSVQRAPQVPTTVFTQSKRKGNETWGQFATRLDNYFTYYMNSYKVNSVEELRELVVADRLRGTLNPEACAFVMQNEENGKPPRLHDIADLAEKFEESQRVKGGASVGGDVGGPLKAYKPFVNTKRPPGEDAKTKGGPTRPRRECYVCRAPDHFARDCPTAKSEQANLIRTVAGDKGWLPELLEKPLGPATLTWGTQDIPP</sequence>
<feature type="compositionally biased region" description="Polar residues" evidence="2">
    <location>
        <begin position="190"/>
        <end position="204"/>
    </location>
</feature>
<dbReference type="EMBL" id="JABSTR010002515">
    <property type="protein sequence ID" value="KAH9384487.1"/>
    <property type="molecule type" value="Genomic_DNA"/>
</dbReference>
<dbReference type="VEuPathDB" id="VectorBase:HLOH_063236"/>
<reference evidence="4 5" key="1">
    <citation type="journal article" date="2020" name="Cell">
        <title>Large-Scale Comparative Analyses of Tick Genomes Elucidate Their Genetic Diversity and Vector Capacities.</title>
        <authorList>
            <consortium name="Tick Genome and Microbiome Consortium (TIGMIC)"/>
            <person name="Jia N."/>
            <person name="Wang J."/>
            <person name="Shi W."/>
            <person name="Du L."/>
            <person name="Sun Y."/>
            <person name="Zhan W."/>
            <person name="Jiang J.F."/>
            <person name="Wang Q."/>
            <person name="Zhang B."/>
            <person name="Ji P."/>
            <person name="Bell-Sakyi L."/>
            <person name="Cui X.M."/>
            <person name="Yuan T.T."/>
            <person name="Jiang B.G."/>
            <person name="Yang W.F."/>
            <person name="Lam T.T."/>
            <person name="Chang Q.C."/>
            <person name="Ding S.J."/>
            <person name="Wang X.J."/>
            <person name="Zhu J.G."/>
            <person name="Ruan X.D."/>
            <person name="Zhao L."/>
            <person name="Wei J.T."/>
            <person name="Ye R.Z."/>
            <person name="Que T.C."/>
            <person name="Du C.H."/>
            <person name="Zhou Y.H."/>
            <person name="Cheng J.X."/>
            <person name="Dai P.F."/>
            <person name="Guo W.B."/>
            <person name="Han X.H."/>
            <person name="Huang E.J."/>
            <person name="Li L.F."/>
            <person name="Wei W."/>
            <person name="Gao Y.C."/>
            <person name="Liu J.Z."/>
            <person name="Shao H.Z."/>
            <person name="Wang X."/>
            <person name="Wang C.C."/>
            <person name="Yang T.C."/>
            <person name="Huo Q.B."/>
            <person name="Li W."/>
            <person name="Chen H.Y."/>
            <person name="Chen S.E."/>
            <person name="Zhou L.G."/>
            <person name="Ni X.B."/>
            <person name="Tian J.H."/>
            <person name="Sheng Y."/>
            <person name="Liu T."/>
            <person name="Pan Y.S."/>
            <person name="Xia L.Y."/>
            <person name="Li J."/>
            <person name="Zhao F."/>
            <person name="Cao W.C."/>
        </authorList>
    </citation>
    <scope>NUCLEOTIDE SEQUENCE [LARGE SCALE GENOMIC DNA]</scope>
    <source>
        <strain evidence="4">HaeL-2018</strain>
    </source>
</reference>
<feature type="region of interest" description="Disordered" evidence="2">
    <location>
        <begin position="185"/>
        <end position="204"/>
    </location>
</feature>
<feature type="domain" description="CCHC-type" evidence="3">
    <location>
        <begin position="340"/>
        <end position="354"/>
    </location>
</feature>
<evidence type="ECO:0000256" key="2">
    <source>
        <dbReference type="SAM" id="MobiDB-lite"/>
    </source>
</evidence>
<dbReference type="PROSITE" id="PS50158">
    <property type="entry name" value="ZF_CCHC"/>
    <property type="match status" value="1"/>
</dbReference>
<keyword evidence="1" id="KW-0479">Metal-binding</keyword>
<evidence type="ECO:0000256" key="1">
    <source>
        <dbReference type="PROSITE-ProRule" id="PRU00047"/>
    </source>
</evidence>
<dbReference type="AlphaFoldDB" id="A0A9J6H192"/>
<keyword evidence="1" id="KW-0862">Zinc</keyword>
<dbReference type="PANTHER" id="PTHR46888">
    <property type="entry name" value="ZINC KNUCKLE DOMAINCONTAINING PROTEIN-RELATED"/>
    <property type="match status" value="1"/>
</dbReference>
<dbReference type="InterPro" id="IPR036875">
    <property type="entry name" value="Znf_CCHC_sf"/>
</dbReference>
<dbReference type="PANTHER" id="PTHR46888:SF1">
    <property type="entry name" value="RIBONUCLEASE H"/>
    <property type="match status" value="1"/>
</dbReference>
<accession>A0A9J6H192</accession>
<evidence type="ECO:0000313" key="5">
    <source>
        <dbReference type="Proteomes" id="UP000821853"/>
    </source>
</evidence>
<feature type="region of interest" description="Disordered" evidence="2">
    <location>
        <begin position="1"/>
        <end position="30"/>
    </location>
</feature>
<gene>
    <name evidence="4" type="ORF">HPB48_026495</name>
</gene>
<comment type="caution">
    <text evidence="4">The sequence shown here is derived from an EMBL/GenBank/DDBJ whole genome shotgun (WGS) entry which is preliminary data.</text>
</comment>
<dbReference type="Pfam" id="PF00098">
    <property type="entry name" value="zf-CCHC"/>
    <property type="match status" value="1"/>
</dbReference>
<organism evidence="4 5">
    <name type="scientific">Haemaphysalis longicornis</name>
    <name type="common">Bush tick</name>
    <dbReference type="NCBI Taxonomy" id="44386"/>
    <lineage>
        <taxon>Eukaryota</taxon>
        <taxon>Metazoa</taxon>
        <taxon>Ecdysozoa</taxon>
        <taxon>Arthropoda</taxon>
        <taxon>Chelicerata</taxon>
        <taxon>Arachnida</taxon>
        <taxon>Acari</taxon>
        <taxon>Parasitiformes</taxon>
        <taxon>Ixodida</taxon>
        <taxon>Ixodoidea</taxon>
        <taxon>Ixodidae</taxon>
        <taxon>Haemaphysalinae</taxon>
        <taxon>Haemaphysalis</taxon>
    </lineage>
</organism>
<dbReference type="Gene3D" id="4.10.60.10">
    <property type="entry name" value="Zinc finger, CCHC-type"/>
    <property type="match status" value="1"/>
</dbReference>